<dbReference type="EMBL" id="JAPFFF010000019">
    <property type="protein sequence ID" value="KAK8858358.1"/>
    <property type="molecule type" value="Genomic_DNA"/>
</dbReference>
<dbReference type="Proteomes" id="UP001470230">
    <property type="component" value="Unassembled WGS sequence"/>
</dbReference>
<gene>
    <name evidence="2" type="ORF">M9Y10_013461</name>
</gene>
<organism evidence="2 3">
    <name type="scientific">Tritrichomonas musculus</name>
    <dbReference type="NCBI Taxonomy" id="1915356"/>
    <lineage>
        <taxon>Eukaryota</taxon>
        <taxon>Metamonada</taxon>
        <taxon>Parabasalia</taxon>
        <taxon>Tritrichomonadida</taxon>
        <taxon>Tritrichomonadidae</taxon>
        <taxon>Tritrichomonas</taxon>
    </lineage>
</organism>
<feature type="region of interest" description="Disordered" evidence="1">
    <location>
        <begin position="474"/>
        <end position="498"/>
    </location>
</feature>
<evidence type="ECO:0000256" key="1">
    <source>
        <dbReference type="SAM" id="MobiDB-lite"/>
    </source>
</evidence>
<evidence type="ECO:0000313" key="2">
    <source>
        <dbReference type="EMBL" id="KAK8858358.1"/>
    </source>
</evidence>
<evidence type="ECO:0000313" key="3">
    <source>
        <dbReference type="Proteomes" id="UP001470230"/>
    </source>
</evidence>
<proteinExistence type="predicted"/>
<accession>A0ABR2I789</accession>
<feature type="compositionally biased region" description="Basic and acidic residues" evidence="1">
    <location>
        <begin position="479"/>
        <end position="490"/>
    </location>
</feature>
<keyword evidence="3" id="KW-1185">Reference proteome</keyword>
<name>A0ABR2I789_9EUKA</name>
<sequence>MSILIGEEIFEKESWHLKSFDNDDNDKDITISCNCWFDDVYRIYQDLKDKEKAEAIRAKLQDWKYQPNLLPHPIRYLELSGISNEYRSVYANNCGILGDIGKNDKKTLDLMNKIIDDDILISDPILLKDAPNKKNKSRQHIVLLSKEHENRINELSEVFSKLYPGLKTIQAYNRAKHMMGKELRKPQNKNKLPSIEDFLTDQEKVEYHKIIELEEREEENAKELHIDITVSRFKLIYPDWSKRKAENEAFRRLQDQMYKRRCKAKDLASNDLLNEEEFQQYLQFRNNLRPLRPPIIEENQDNNNDLIKNQEDAIIELATAYQKNYSKSSTDAYTQARERIITVLKEYKYLEQVPPLIELLTEEENAKYAQKMEEERQEEENTKEYLISSTADLLQRINPKLTRDEAMADADSRLFNKMFDDKKKASEIVSKELLTSEELKKFDSATQEFRSLKEIQDDSDDVDKDVAEILEIINNLPQPDEKDQTAPKKDEEEESKENLIKTTVRKLQKLFPEKEEEEINDEVQKRLNAKIKVNRKASRIFPDELLKDDEKERWSNLKDLDTQQMDKQISSEVTNNVIWDLRNNNMSPVPPPPGMSQEEWARMNADPNKLCTELYKQFHNFPQPENWRELPQTHKWGNIQEFTSDQKSQKEIQLRNELIEFFKKRYNGDENLANEVVHARIAEFQRKTPNVSWFKFHIDNFLTAVERQDLHTEPVPPNVQEVAEK</sequence>
<reference evidence="2 3" key="1">
    <citation type="submission" date="2024-04" db="EMBL/GenBank/DDBJ databases">
        <title>Tritrichomonas musculus Genome.</title>
        <authorList>
            <person name="Alves-Ferreira E."/>
            <person name="Grigg M."/>
            <person name="Lorenzi H."/>
            <person name="Galac M."/>
        </authorList>
    </citation>
    <scope>NUCLEOTIDE SEQUENCE [LARGE SCALE GENOMIC DNA]</scope>
    <source>
        <strain evidence="2 3">EAF2021</strain>
    </source>
</reference>
<comment type="caution">
    <text evidence="2">The sequence shown here is derived from an EMBL/GenBank/DDBJ whole genome shotgun (WGS) entry which is preliminary data.</text>
</comment>
<protein>
    <submittedName>
        <fullName evidence="2">Uncharacterized protein</fullName>
    </submittedName>
</protein>